<feature type="region of interest" description="Disordered" evidence="1">
    <location>
        <begin position="60"/>
        <end position="97"/>
    </location>
</feature>
<proteinExistence type="predicted"/>
<dbReference type="EMBL" id="KY684083">
    <property type="protein sequence ID" value="ARF08444.1"/>
    <property type="molecule type" value="Genomic_DNA"/>
</dbReference>
<evidence type="ECO:0000313" key="2">
    <source>
        <dbReference type="EMBL" id="ARF08444.1"/>
    </source>
</evidence>
<evidence type="ECO:0000256" key="1">
    <source>
        <dbReference type="SAM" id="MobiDB-lite"/>
    </source>
</evidence>
<name>A0A1V0S9T4_9VIRU</name>
<reference evidence="2" key="1">
    <citation type="journal article" date="2017" name="Science">
        <title>Giant viruses with an expanded complement of translation system components.</title>
        <authorList>
            <person name="Schulz F."/>
            <person name="Yutin N."/>
            <person name="Ivanova N.N."/>
            <person name="Ortega D.R."/>
            <person name="Lee T.K."/>
            <person name="Vierheilig J."/>
            <person name="Daims H."/>
            <person name="Horn M."/>
            <person name="Wagner M."/>
            <person name="Jensen G.J."/>
            <person name="Kyrpides N.C."/>
            <person name="Koonin E.V."/>
            <person name="Woyke T."/>
        </authorList>
    </citation>
    <scope>NUCLEOTIDE SEQUENCE</scope>
    <source>
        <strain evidence="2">CTV1</strain>
    </source>
</reference>
<protein>
    <submittedName>
        <fullName evidence="2">Uncharacterized protein</fullName>
    </submittedName>
</protein>
<gene>
    <name evidence="2" type="ORF">Catovirus_1_494</name>
</gene>
<accession>A0A1V0S9T4</accession>
<organism evidence="2">
    <name type="scientific">Catovirus CTV1</name>
    <dbReference type="NCBI Taxonomy" id="1977631"/>
    <lineage>
        <taxon>Viruses</taxon>
        <taxon>Varidnaviria</taxon>
        <taxon>Bamfordvirae</taxon>
        <taxon>Nucleocytoviricota</taxon>
        <taxon>Megaviricetes</taxon>
        <taxon>Imitervirales</taxon>
        <taxon>Mimiviridae</taxon>
        <taxon>Klosneuvirinae</taxon>
        <taxon>Catovirus</taxon>
    </lineage>
</organism>
<sequence length="97" mass="10399">MANIMFGAARQLLNASVTSACDGMTKSGNACCFNSQAAFSNNMPLCTPYVSQTPTPFQSQISAPFQSPTASPFTPYRSTQSSFSNPSPYIYTHPSLK</sequence>
<feature type="compositionally biased region" description="Polar residues" evidence="1">
    <location>
        <begin position="60"/>
        <end position="87"/>
    </location>
</feature>